<evidence type="ECO:0000313" key="4">
    <source>
        <dbReference type="EMBL" id="MBC8598238.1"/>
    </source>
</evidence>
<protein>
    <submittedName>
        <fullName evidence="4">TetR/AcrR family transcriptional regulator</fullName>
    </submittedName>
</protein>
<feature type="domain" description="HTH tetR-type" evidence="3">
    <location>
        <begin position="11"/>
        <end position="71"/>
    </location>
</feature>
<dbReference type="EMBL" id="JACRTJ010000007">
    <property type="protein sequence ID" value="MBC8598238.1"/>
    <property type="molecule type" value="Genomic_DNA"/>
</dbReference>
<dbReference type="InterPro" id="IPR009057">
    <property type="entry name" value="Homeodomain-like_sf"/>
</dbReference>
<reference evidence="4 5" key="1">
    <citation type="submission" date="2020-08" db="EMBL/GenBank/DDBJ databases">
        <title>Genome public.</title>
        <authorList>
            <person name="Liu C."/>
            <person name="Sun Q."/>
        </authorList>
    </citation>
    <scope>NUCLEOTIDE SEQUENCE [LARGE SCALE GENOMIC DNA]</scope>
    <source>
        <strain evidence="4 5">BX10</strain>
    </source>
</reference>
<accession>A0ABR7NQ65</accession>
<dbReference type="PROSITE" id="PS50977">
    <property type="entry name" value="HTH_TETR_2"/>
    <property type="match status" value="1"/>
</dbReference>
<dbReference type="PANTHER" id="PTHR43479">
    <property type="entry name" value="ACREF/ENVCD OPERON REPRESSOR-RELATED"/>
    <property type="match status" value="1"/>
</dbReference>
<dbReference type="SUPFAM" id="SSF46689">
    <property type="entry name" value="Homeodomain-like"/>
    <property type="match status" value="1"/>
</dbReference>
<evidence type="ECO:0000313" key="5">
    <source>
        <dbReference type="Proteomes" id="UP000647491"/>
    </source>
</evidence>
<evidence type="ECO:0000256" key="1">
    <source>
        <dbReference type="ARBA" id="ARBA00023125"/>
    </source>
</evidence>
<dbReference type="PANTHER" id="PTHR43479:SF11">
    <property type="entry name" value="ACREF_ENVCD OPERON REPRESSOR-RELATED"/>
    <property type="match status" value="1"/>
</dbReference>
<evidence type="ECO:0000256" key="2">
    <source>
        <dbReference type="PROSITE-ProRule" id="PRU00335"/>
    </source>
</evidence>
<name>A0ABR7NQ65_9FIRM</name>
<dbReference type="Gene3D" id="1.10.357.10">
    <property type="entry name" value="Tetracycline Repressor, domain 2"/>
    <property type="match status" value="1"/>
</dbReference>
<feature type="DNA-binding region" description="H-T-H motif" evidence="2">
    <location>
        <begin position="34"/>
        <end position="53"/>
    </location>
</feature>
<gene>
    <name evidence="4" type="ORF">H8708_03185</name>
</gene>
<proteinExistence type="predicted"/>
<dbReference type="Pfam" id="PF00440">
    <property type="entry name" value="TetR_N"/>
    <property type="match status" value="1"/>
</dbReference>
<evidence type="ECO:0000259" key="3">
    <source>
        <dbReference type="PROSITE" id="PS50977"/>
    </source>
</evidence>
<comment type="caution">
    <text evidence="4">The sequence shown here is derived from an EMBL/GenBank/DDBJ whole genome shotgun (WGS) entry which is preliminary data.</text>
</comment>
<sequence>MKNLSNKEANKVTRECLQTALIQLMSQKPFEKITITELVRRSGVSRTAFYRNYESKEEILNEVCRSFIDSLSASFSDPTFQKDPVLWYRCFFQDIWDHAMLFGLLLEAHMLNTSAFTSSYSLVKKDHDGEPASLYRYLAWEGAFSTIVVRWFQGGRKESIDFMAEFCSQVLVF</sequence>
<keyword evidence="1 2" id="KW-0238">DNA-binding</keyword>
<dbReference type="Proteomes" id="UP000647491">
    <property type="component" value="Unassembled WGS sequence"/>
</dbReference>
<organism evidence="4 5">
    <name type="scientific">Enterocloster hominis</name>
    <name type="common">ex Liu et al. 2021</name>
    <dbReference type="NCBI Taxonomy" id="2763663"/>
    <lineage>
        <taxon>Bacteria</taxon>
        <taxon>Bacillati</taxon>
        <taxon>Bacillota</taxon>
        <taxon>Clostridia</taxon>
        <taxon>Lachnospirales</taxon>
        <taxon>Lachnospiraceae</taxon>
        <taxon>Enterocloster</taxon>
    </lineage>
</organism>
<dbReference type="InterPro" id="IPR001647">
    <property type="entry name" value="HTH_TetR"/>
</dbReference>
<dbReference type="RefSeq" id="WP_022273849.1">
    <property type="nucleotide sequence ID" value="NZ_JACRTJ010000007.1"/>
</dbReference>
<dbReference type="InterPro" id="IPR050624">
    <property type="entry name" value="HTH-type_Tx_Regulator"/>
</dbReference>
<keyword evidence="5" id="KW-1185">Reference proteome</keyword>